<evidence type="ECO:0000256" key="10">
    <source>
        <dbReference type="ARBA" id="ARBA00023270"/>
    </source>
</evidence>
<dbReference type="GO" id="GO:0005829">
    <property type="term" value="C:cytosol"/>
    <property type="evidence" value="ECO:0007669"/>
    <property type="project" value="TreeGrafter"/>
</dbReference>
<dbReference type="Gene3D" id="3.20.20.70">
    <property type="entry name" value="Aldolase class I"/>
    <property type="match status" value="1"/>
</dbReference>
<gene>
    <name evidence="12 16" type="primary">dapA</name>
    <name evidence="16" type="ORF">EDM58_15465</name>
</gene>
<dbReference type="InterPro" id="IPR013785">
    <property type="entry name" value="Aldolase_TIM"/>
</dbReference>
<evidence type="ECO:0000256" key="12">
    <source>
        <dbReference type="HAMAP-Rule" id="MF_00418"/>
    </source>
</evidence>
<dbReference type="GO" id="GO:0019877">
    <property type="term" value="P:diaminopimelate biosynthetic process"/>
    <property type="evidence" value="ECO:0007669"/>
    <property type="project" value="UniProtKB-UniRule"/>
</dbReference>
<feature type="site" description="Part of a proton relay during catalysis" evidence="12">
    <location>
        <position position="109"/>
    </location>
</feature>
<protein>
    <recommendedName>
        <fullName evidence="4 12">4-hydroxy-tetrahydrodipicolinate synthase</fullName>
        <shortName evidence="12">HTPA synthase</shortName>
        <ecNumber evidence="4 12">4.3.3.7</ecNumber>
    </recommendedName>
</protein>
<comment type="subcellular location">
    <subcellularLocation>
        <location evidence="12">Cytoplasm</location>
    </subcellularLocation>
</comment>
<dbReference type="InterPro" id="IPR020624">
    <property type="entry name" value="Schiff_base-form_aldolases_CS"/>
</dbReference>
<evidence type="ECO:0000313" key="17">
    <source>
        <dbReference type="Proteomes" id="UP000281915"/>
    </source>
</evidence>
<dbReference type="InterPro" id="IPR005263">
    <property type="entry name" value="DapA"/>
</dbReference>
<sequence>MARFGRLVTAMVTPFNDQNQVDYEKTERLIDHLLETGSEGIVVSGTTGESPTLSQKEKLDLFKHVVSYAKGKCHIIAGTGSNNTQASVEFTKEAQSLGVDGIMLVAPYYSRPSQEGLYAHFHAIASATELPVMLYNVPGRSAVNMTAETTLRLAQLPNVVCMKEASGNLSQIAAIIEHAPEGFEVYSGDDSLTLPVLSIGGVGIVSVASHIAGRQMKEMVNAFFDGNLKEAASLHRKLMPIFEGLFAYPSPGPTKEALNQLGIDVGGVRLPLVELNEEEKAFVQSLLAHLA</sequence>
<keyword evidence="10 12" id="KW-0704">Schiff base</keyword>
<keyword evidence="7 12" id="KW-0220">Diaminopimelate biosynthesis</keyword>
<comment type="subunit">
    <text evidence="12">Homotetramer; dimer of dimers.</text>
</comment>
<name>A0A3M8CP00_9BACL</name>
<dbReference type="UniPathway" id="UPA00034">
    <property type="reaction ID" value="UER00017"/>
</dbReference>
<evidence type="ECO:0000313" key="16">
    <source>
        <dbReference type="EMBL" id="RNB77373.1"/>
    </source>
</evidence>
<dbReference type="HAMAP" id="MF_00418">
    <property type="entry name" value="DapA"/>
    <property type="match status" value="1"/>
</dbReference>
<comment type="function">
    <text evidence="1 12">Catalyzes the condensation of (S)-aspartate-beta-semialdehyde [(S)-ASA] and pyruvate to 4-hydroxy-tetrahydrodipicolinate (HTPA).</text>
</comment>
<comment type="caution">
    <text evidence="16">The sequence shown here is derived from an EMBL/GenBank/DDBJ whole genome shotgun (WGS) entry which is preliminary data.</text>
</comment>
<evidence type="ECO:0000256" key="3">
    <source>
        <dbReference type="ARBA" id="ARBA00007592"/>
    </source>
</evidence>
<dbReference type="SUPFAM" id="SSF51569">
    <property type="entry name" value="Aldolase"/>
    <property type="match status" value="1"/>
</dbReference>
<keyword evidence="5 12" id="KW-0963">Cytoplasm</keyword>
<proteinExistence type="inferred from homology"/>
<keyword evidence="9 12" id="KW-0456">Lyase</keyword>
<evidence type="ECO:0000256" key="1">
    <source>
        <dbReference type="ARBA" id="ARBA00003294"/>
    </source>
</evidence>
<dbReference type="NCBIfam" id="TIGR00674">
    <property type="entry name" value="dapA"/>
    <property type="match status" value="1"/>
</dbReference>
<dbReference type="Proteomes" id="UP000281915">
    <property type="component" value="Unassembled WGS sequence"/>
</dbReference>
<comment type="caution">
    <text evidence="12">Was originally thought to be a dihydrodipicolinate synthase (DHDPS), catalyzing the condensation of (S)-aspartate-beta-semialdehyde [(S)-ASA] and pyruvate to dihydrodipicolinate (DHDP). However, it was shown in E.coli that the product of the enzymatic reaction is not dihydrodipicolinate but in fact (4S)-4-hydroxy-2,3,4,5-tetrahydro-(2S)-dipicolinic acid (HTPA), and that the consecutive dehydration reaction leading to DHDP is not spontaneous but catalyzed by DapB.</text>
</comment>
<comment type="pathway">
    <text evidence="2 12">Amino-acid biosynthesis; L-lysine biosynthesis via DAP pathway; (S)-tetrahydrodipicolinate from L-aspartate: step 3/4.</text>
</comment>
<dbReference type="GO" id="GO:0009089">
    <property type="term" value="P:lysine biosynthetic process via diaminopimelate"/>
    <property type="evidence" value="ECO:0007669"/>
    <property type="project" value="UniProtKB-UniRule"/>
</dbReference>
<feature type="binding site" evidence="12 15">
    <location>
        <position position="205"/>
    </location>
    <ligand>
        <name>pyruvate</name>
        <dbReference type="ChEBI" id="CHEBI:15361"/>
    </ligand>
</feature>
<evidence type="ECO:0000256" key="14">
    <source>
        <dbReference type="PIRSR" id="PIRSR001365-1"/>
    </source>
</evidence>
<comment type="similarity">
    <text evidence="3 12 13">Belongs to the DapA family.</text>
</comment>
<evidence type="ECO:0000256" key="11">
    <source>
        <dbReference type="ARBA" id="ARBA00047836"/>
    </source>
</evidence>
<dbReference type="PROSITE" id="PS00665">
    <property type="entry name" value="DHDPS_1"/>
    <property type="match status" value="1"/>
</dbReference>
<evidence type="ECO:0000256" key="2">
    <source>
        <dbReference type="ARBA" id="ARBA00005120"/>
    </source>
</evidence>
<feature type="binding site" evidence="12 15">
    <location>
        <position position="47"/>
    </location>
    <ligand>
        <name>pyruvate</name>
        <dbReference type="ChEBI" id="CHEBI:15361"/>
    </ligand>
</feature>
<evidence type="ECO:0000256" key="13">
    <source>
        <dbReference type="PIRNR" id="PIRNR001365"/>
    </source>
</evidence>
<dbReference type="SMART" id="SM01130">
    <property type="entry name" value="DHDPS"/>
    <property type="match status" value="1"/>
</dbReference>
<dbReference type="GO" id="GO:0008840">
    <property type="term" value="F:4-hydroxy-tetrahydrodipicolinate synthase activity"/>
    <property type="evidence" value="ECO:0007669"/>
    <property type="project" value="UniProtKB-UniRule"/>
</dbReference>
<dbReference type="PANTHER" id="PTHR12128">
    <property type="entry name" value="DIHYDRODIPICOLINATE SYNTHASE"/>
    <property type="match status" value="1"/>
</dbReference>
<dbReference type="PIRSF" id="PIRSF001365">
    <property type="entry name" value="DHDPS"/>
    <property type="match status" value="1"/>
</dbReference>
<keyword evidence="8 12" id="KW-0457">Lysine biosynthesis</keyword>
<dbReference type="AlphaFoldDB" id="A0A3M8CP00"/>
<evidence type="ECO:0000256" key="15">
    <source>
        <dbReference type="PIRSR" id="PIRSR001365-2"/>
    </source>
</evidence>
<dbReference type="EMBL" id="RHHT01000031">
    <property type="protein sequence ID" value="RNB77373.1"/>
    <property type="molecule type" value="Genomic_DNA"/>
</dbReference>
<evidence type="ECO:0000256" key="8">
    <source>
        <dbReference type="ARBA" id="ARBA00023154"/>
    </source>
</evidence>
<reference evidence="16 17" key="1">
    <citation type="submission" date="2018-10" db="EMBL/GenBank/DDBJ databases">
        <title>Phylogenomics of Brevibacillus.</title>
        <authorList>
            <person name="Dunlap C."/>
        </authorList>
    </citation>
    <scope>NUCLEOTIDE SEQUENCE [LARGE SCALE GENOMIC DNA]</scope>
    <source>
        <strain evidence="16 17">JCM 15085</strain>
    </source>
</reference>
<dbReference type="PRINTS" id="PR00146">
    <property type="entry name" value="DHPICSNTHASE"/>
</dbReference>
<dbReference type="PANTHER" id="PTHR12128:SF66">
    <property type="entry name" value="4-HYDROXY-2-OXOGLUTARATE ALDOLASE, MITOCHONDRIAL"/>
    <property type="match status" value="1"/>
</dbReference>
<dbReference type="InterPro" id="IPR002220">
    <property type="entry name" value="DapA-like"/>
</dbReference>
<organism evidence="16 17">
    <name type="scientific">Brevibacillus panacihumi</name>
    <dbReference type="NCBI Taxonomy" id="497735"/>
    <lineage>
        <taxon>Bacteria</taxon>
        <taxon>Bacillati</taxon>
        <taxon>Bacillota</taxon>
        <taxon>Bacilli</taxon>
        <taxon>Bacillales</taxon>
        <taxon>Paenibacillaceae</taxon>
        <taxon>Brevibacillus</taxon>
    </lineage>
</organism>
<accession>A0A3M8CP00</accession>
<evidence type="ECO:0000256" key="6">
    <source>
        <dbReference type="ARBA" id="ARBA00022605"/>
    </source>
</evidence>
<feature type="active site" description="Schiff-base intermediate with substrate" evidence="12 14">
    <location>
        <position position="163"/>
    </location>
</feature>
<dbReference type="CDD" id="cd00950">
    <property type="entry name" value="DHDPS"/>
    <property type="match status" value="1"/>
</dbReference>
<feature type="site" description="Part of a proton relay during catalysis" evidence="12">
    <location>
        <position position="46"/>
    </location>
</feature>
<feature type="active site" description="Proton donor/acceptor" evidence="12 14">
    <location>
        <position position="135"/>
    </location>
</feature>
<evidence type="ECO:0000256" key="5">
    <source>
        <dbReference type="ARBA" id="ARBA00022490"/>
    </source>
</evidence>
<dbReference type="RefSeq" id="WP_122914140.1">
    <property type="nucleotide sequence ID" value="NZ_RHHT01000031.1"/>
</dbReference>
<evidence type="ECO:0000256" key="4">
    <source>
        <dbReference type="ARBA" id="ARBA00012086"/>
    </source>
</evidence>
<dbReference type="EC" id="4.3.3.7" evidence="4 12"/>
<evidence type="ECO:0000256" key="9">
    <source>
        <dbReference type="ARBA" id="ARBA00023239"/>
    </source>
</evidence>
<evidence type="ECO:0000256" key="7">
    <source>
        <dbReference type="ARBA" id="ARBA00022915"/>
    </source>
</evidence>
<comment type="catalytic activity">
    <reaction evidence="11 12">
        <text>L-aspartate 4-semialdehyde + pyruvate = (2S,4S)-4-hydroxy-2,3,4,5-tetrahydrodipicolinate + H2O + H(+)</text>
        <dbReference type="Rhea" id="RHEA:34171"/>
        <dbReference type="ChEBI" id="CHEBI:15361"/>
        <dbReference type="ChEBI" id="CHEBI:15377"/>
        <dbReference type="ChEBI" id="CHEBI:15378"/>
        <dbReference type="ChEBI" id="CHEBI:67139"/>
        <dbReference type="ChEBI" id="CHEBI:537519"/>
        <dbReference type="EC" id="4.3.3.7"/>
    </reaction>
</comment>
<keyword evidence="6 12" id="KW-0028">Amino-acid biosynthesis</keyword>
<dbReference type="Pfam" id="PF00701">
    <property type="entry name" value="DHDPS"/>
    <property type="match status" value="1"/>
</dbReference>